<organism evidence="1 2">
    <name type="scientific">Rapidithrix thailandica</name>
    <dbReference type="NCBI Taxonomy" id="413964"/>
    <lineage>
        <taxon>Bacteria</taxon>
        <taxon>Pseudomonadati</taxon>
        <taxon>Bacteroidota</taxon>
        <taxon>Cytophagia</taxon>
        <taxon>Cytophagales</taxon>
        <taxon>Flammeovirgaceae</taxon>
        <taxon>Rapidithrix</taxon>
    </lineage>
</organism>
<comment type="caution">
    <text evidence="1">The sequence shown here is derived from an EMBL/GenBank/DDBJ whole genome shotgun (WGS) entry which is preliminary data.</text>
</comment>
<proteinExistence type="predicted"/>
<dbReference type="EMBL" id="JBDKWZ010000012">
    <property type="protein sequence ID" value="MEN7550156.1"/>
    <property type="molecule type" value="Genomic_DNA"/>
</dbReference>
<evidence type="ECO:0000313" key="1">
    <source>
        <dbReference type="EMBL" id="MEN7550156.1"/>
    </source>
</evidence>
<evidence type="ECO:0000313" key="2">
    <source>
        <dbReference type="Proteomes" id="UP001403385"/>
    </source>
</evidence>
<reference evidence="1 2" key="1">
    <citation type="submission" date="2024-04" db="EMBL/GenBank/DDBJ databases">
        <title>Novel genus in family Flammeovirgaceae.</title>
        <authorList>
            <person name="Nguyen T.H."/>
            <person name="Vuong T.Q."/>
            <person name="Le H."/>
            <person name="Kim S.-G."/>
        </authorList>
    </citation>
    <scope>NUCLEOTIDE SEQUENCE [LARGE SCALE GENOMIC DNA]</scope>
    <source>
        <strain evidence="1 2">JCM 23209</strain>
    </source>
</reference>
<dbReference type="AlphaFoldDB" id="A0AAW9SB18"/>
<accession>A0AAW9SB18</accession>
<name>A0AAW9SB18_9BACT</name>
<dbReference type="Proteomes" id="UP001403385">
    <property type="component" value="Unassembled WGS sequence"/>
</dbReference>
<sequence length="270" mass="31051">MKNQVVLVGLFLLFFSYTTFGQDLAYHQPVKQNARKTLDPPPPPESSLQSHIYNLYHQSQLYKQHLSYDVFEKAVVGFYNLKAEGLFTEKELLTIIDFTQPSSEERLYIIDLQNQKLLHRSLVAHGKNTGDIYATHFSNRVGSLQSSLGFYKASEAYIGKYGLSLKLDGLETRINDNARKRAVVMHPADYVNYQFIRDNQRLGRSFGCPAIPYEKHKQIIKTIQGNTCLFIYQNATSYLRNTEKLNFDKAEQAFLREQVLLHANQMASVL</sequence>
<dbReference type="RefSeq" id="WP_346822935.1">
    <property type="nucleotide sequence ID" value="NZ_JBDKWZ010000012.1"/>
</dbReference>
<keyword evidence="2" id="KW-1185">Reference proteome</keyword>
<gene>
    <name evidence="1" type="ORF">AAG747_19710</name>
</gene>
<dbReference type="PANTHER" id="PTHR38477:SF1">
    <property type="entry name" value="MUREIN L,D-TRANSPEPTIDASE CATALYTIC DOMAIN FAMILY PROTEIN"/>
    <property type="match status" value="1"/>
</dbReference>
<dbReference type="Pfam" id="PF13645">
    <property type="entry name" value="YkuD_2"/>
    <property type="match status" value="1"/>
</dbReference>
<dbReference type="PANTHER" id="PTHR38477">
    <property type="entry name" value="HYPOTHETICAL EXPORTED PROTEIN"/>
    <property type="match status" value="1"/>
</dbReference>
<dbReference type="InterPro" id="IPR032676">
    <property type="entry name" value="YkuD_2"/>
</dbReference>
<protein>
    <submittedName>
        <fullName evidence="1">Murein L,D-transpeptidase catalytic domain family protein</fullName>
    </submittedName>
</protein>